<keyword evidence="9" id="KW-1185">Reference proteome</keyword>
<dbReference type="SUPFAM" id="SSF53955">
    <property type="entry name" value="Lysozyme-like"/>
    <property type="match status" value="1"/>
</dbReference>
<dbReference type="PANTHER" id="PTHR38107">
    <property type="match status" value="1"/>
</dbReference>
<keyword evidence="2 7" id="KW-0929">Antimicrobial</keyword>
<comment type="similarity">
    <text evidence="7">Belongs to the glycosyl hydrolase 24 family.</text>
</comment>
<gene>
    <name evidence="8" type="ORF">bsdcttw_44340</name>
</gene>
<dbReference type="GO" id="GO:0042742">
    <property type="term" value="P:defense response to bacterium"/>
    <property type="evidence" value="ECO:0007669"/>
    <property type="project" value="UniProtKB-KW"/>
</dbReference>
<dbReference type="Gene3D" id="1.10.530.40">
    <property type="match status" value="1"/>
</dbReference>
<dbReference type="KEGG" id="acht:bsdcttw_44340"/>
<dbReference type="GO" id="GO:0009253">
    <property type="term" value="P:peptidoglycan catabolic process"/>
    <property type="evidence" value="ECO:0007669"/>
    <property type="project" value="InterPro"/>
</dbReference>
<keyword evidence="3 7" id="KW-0081">Bacteriolytic enzyme</keyword>
<comment type="catalytic activity">
    <reaction evidence="1 7">
        <text>Hydrolysis of (1-&gt;4)-beta-linkages between N-acetylmuramic acid and N-acetyl-D-glucosamine residues in a peptidoglycan and between N-acetyl-D-glucosamine residues in chitodextrins.</text>
        <dbReference type="EC" id="3.2.1.17"/>
    </reaction>
</comment>
<proteinExistence type="inferred from homology"/>
<reference evidence="8 9" key="2">
    <citation type="submission" date="2020-08" db="EMBL/GenBank/DDBJ databases">
        <authorList>
            <person name="Ueki A."/>
            <person name="Tonouchi A."/>
        </authorList>
    </citation>
    <scope>NUCLEOTIDE SEQUENCE [LARGE SCALE GENOMIC DNA]</scope>
    <source>
        <strain evidence="8 9">CTTW</strain>
    </source>
</reference>
<evidence type="ECO:0000256" key="3">
    <source>
        <dbReference type="ARBA" id="ARBA00022638"/>
    </source>
</evidence>
<evidence type="ECO:0000313" key="9">
    <source>
        <dbReference type="Proteomes" id="UP000515703"/>
    </source>
</evidence>
<dbReference type="EC" id="3.2.1.17" evidence="7"/>
<dbReference type="InterPro" id="IPR023346">
    <property type="entry name" value="Lysozyme-like_dom_sf"/>
</dbReference>
<dbReference type="EMBL" id="AP023368">
    <property type="protein sequence ID" value="BCK01394.1"/>
    <property type="molecule type" value="Genomic_DNA"/>
</dbReference>
<dbReference type="GO" id="GO:0003796">
    <property type="term" value="F:lysozyme activity"/>
    <property type="evidence" value="ECO:0007669"/>
    <property type="project" value="UniProtKB-EC"/>
</dbReference>
<keyword evidence="4 7" id="KW-0378">Hydrolase</keyword>
<dbReference type="CDD" id="cd00737">
    <property type="entry name" value="lyz_endolysin_autolysin"/>
    <property type="match status" value="1"/>
</dbReference>
<dbReference type="Proteomes" id="UP000515703">
    <property type="component" value="Chromosome"/>
</dbReference>
<evidence type="ECO:0000256" key="2">
    <source>
        <dbReference type="ARBA" id="ARBA00022529"/>
    </source>
</evidence>
<dbReference type="GO" id="GO:0016998">
    <property type="term" value="P:cell wall macromolecule catabolic process"/>
    <property type="evidence" value="ECO:0007669"/>
    <property type="project" value="InterPro"/>
</dbReference>
<name>A0A7M3S9X6_9FIRM</name>
<reference evidence="8 9" key="1">
    <citation type="submission" date="2020-08" db="EMBL/GenBank/DDBJ databases">
        <title>Draft genome sequencing of an Anaerocolumna strain isolated from anoxic soil subjected to BSD treatment.</title>
        <authorList>
            <person name="Uek A."/>
            <person name="Tonouchi A."/>
        </authorList>
    </citation>
    <scope>NUCLEOTIDE SEQUENCE [LARGE SCALE GENOMIC DNA]</scope>
    <source>
        <strain evidence="8 9">CTTW</strain>
    </source>
</reference>
<evidence type="ECO:0000256" key="7">
    <source>
        <dbReference type="RuleBase" id="RU003788"/>
    </source>
</evidence>
<accession>A0A7M3S9X6</accession>
<evidence type="ECO:0000313" key="8">
    <source>
        <dbReference type="EMBL" id="BCK01394.1"/>
    </source>
</evidence>
<dbReference type="HAMAP" id="MF_04110">
    <property type="entry name" value="ENDOLYSIN_T4"/>
    <property type="match status" value="1"/>
</dbReference>
<dbReference type="InterPro" id="IPR033907">
    <property type="entry name" value="Endolysin_autolysin"/>
</dbReference>
<evidence type="ECO:0000256" key="1">
    <source>
        <dbReference type="ARBA" id="ARBA00000632"/>
    </source>
</evidence>
<dbReference type="AlphaFoldDB" id="A0A7M3S9X6"/>
<evidence type="ECO:0000256" key="6">
    <source>
        <dbReference type="ARBA" id="ARBA00023295"/>
    </source>
</evidence>
<keyword evidence="5" id="KW-1035">Host cytoplasm</keyword>
<dbReference type="InterPro" id="IPR002196">
    <property type="entry name" value="Glyco_hydro_24"/>
</dbReference>
<dbReference type="GO" id="GO:0031640">
    <property type="term" value="P:killing of cells of another organism"/>
    <property type="evidence" value="ECO:0007669"/>
    <property type="project" value="UniProtKB-KW"/>
</dbReference>
<evidence type="ECO:0000256" key="4">
    <source>
        <dbReference type="ARBA" id="ARBA00022801"/>
    </source>
</evidence>
<organism evidence="8 9">
    <name type="scientific">Anaerocolumna chitinilytica</name>
    <dbReference type="NCBI Taxonomy" id="1727145"/>
    <lineage>
        <taxon>Bacteria</taxon>
        <taxon>Bacillati</taxon>
        <taxon>Bacillota</taxon>
        <taxon>Clostridia</taxon>
        <taxon>Lachnospirales</taxon>
        <taxon>Lachnospiraceae</taxon>
        <taxon>Anaerocolumna</taxon>
    </lineage>
</organism>
<protein>
    <recommendedName>
        <fullName evidence="7">Lysozyme</fullName>
        <ecNumber evidence="7">3.2.1.17</ecNumber>
    </recommendedName>
</protein>
<dbReference type="RefSeq" id="WP_185256961.1">
    <property type="nucleotide sequence ID" value="NZ_AP023368.1"/>
</dbReference>
<dbReference type="Pfam" id="PF00959">
    <property type="entry name" value="Phage_lysozyme"/>
    <property type="match status" value="1"/>
</dbReference>
<dbReference type="InterPro" id="IPR034690">
    <property type="entry name" value="Endolysin_T4_type"/>
</dbReference>
<dbReference type="InterPro" id="IPR051018">
    <property type="entry name" value="Bacteriophage_GH24"/>
</dbReference>
<dbReference type="InterPro" id="IPR023347">
    <property type="entry name" value="Lysozyme_dom_sf"/>
</dbReference>
<keyword evidence="6 7" id="KW-0326">Glycosidase</keyword>
<dbReference type="PANTHER" id="PTHR38107:SF3">
    <property type="entry name" value="LYSOZYME RRRD-RELATED"/>
    <property type="match status" value="1"/>
</dbReference>
<sequence>MFKTTSASGIALLKQFESCRLKAYKALPTEKYYTIGYGHYGPDVKPGMTITQAEAEAMLQEDLKKYEKPVNDNVTAEITQNMFDALVSFTYNCGADALKKSTLLKKINIKDYTGAAAEFLEWNRSGGKVINGLTDRRQVEASLFLKEYSEYIPTGPITRNSDIKAVKWLQEQLNKANPTYVIPIDGKYTAKTRIAALMYAEMQGWNWENNSGWQIGAGTIKALS</sequence>
<evidence type="ECO:0000256" key="5">
    <source>
        <dbReference type="ARBA" id="ARBA00023200"/>
    </source>
</evidence>